<reference evidence="1 2" key="1">
    <citation type="journal article" date="2015" name="BMC Genomics">
        <title>Genome mining reveals unlocked bioactive potential of marine Gram-negative bacteria.</title>
        <authorList>
            <person name="Machado H."/>
            <person name="Sonnenschein E.C."/>
            <person name="Melchiorsen J."/>
            <person name="Gram L."/>
        </authorList>
    </citation>
    <scope>NUCLEOTIDE SEQUENCE [LARGE SCALE GENOMIC DNA]</scope>
    <source>
        <strain evidence="1 2">S4054</strain>
    </source>
</reference>
<protein>
    <submittedName>
        <fullName evidence="1">Uncharacterized protein</fullName>
    </submittedName>
</protein>
<dbReference type="EMBL" id="AUXW01000205">
    <property type="protein sequence ID" value="KKE80956.1"/>
    <property type="molecule type" value="Genomic_DNA"/>
</dbReference>
<organism evidence="1 2">
    <name type="scientific">Pseudoalteromonas luteoviolacea S4054</name>
    <dbReference type="NCBI Taxonomy" id="1129367"/>
    <lineage>
        <taxon>Bacteria</taxon>
        <taxon>Pseudomonadati</taxon>
        <taxon>Pseudomonadota</taxon>
        <taxon>Gammaproteobacteria</taxon>
        <taxon>Alteromonadales</taxon>
        <taxon>Pseudoalteromonadaceae</taxon>
        <taxon>Pseudoalteromonas</taxon>
    </lineage>
</organism>
<accession>A0A0F6A512</accession>
<dbReference type="PATRIC" id="fig|1129367.4.peg.5254"/>
<dbReference type="Proteomes" id="UP000033434">
    <property type="component" value="Unassembled WGS sequence"/>
</dbReference>
<name>A0A0F6A512_9GAMM</name>
<dbReference type="AlphaFoldDB" id="A0A0F6A512"/>
<comment type="caution">
    <text evidence="1">The sequence shown here is derived from an EMBL/GenBank/DDBJ whole genome shotgun (WGS) entry which is preliminary data.</text>
</comment>
<evidence type="ECO:0000313" key="1">
    <source>
        <dbReference type="EMBL" id="KKE80956.1"/>
    </source>
</evidence>
<sequence>MVSIYPIVFKPINFDSIFLFKVPRKPDGKPIWLFATESLKKLLESLSIKGIKFEDPKI</sequence>
<proteinExistence type="predicted"/>
<evidence type="ECO:0000313" key="2">
    <source>
        <dbReference type="Proteomes" id="UP000033434"/>
    </source>
</evidence>
<gene>
    <name evidence="1" type="ORF">N479_24155</name>
</gene>